<evidence type="ECO:0000256" key="1">
    <source>
        <dbReference type="ARBA" id="ARBA00006484"/>
    </source>
</evidence>
<dbReference type="InterPro" id="IPR036291">
    <property type="entry name" value="NAD(P)-bd_dom_sf"/>
</dbReference>
<dbReference type="Gene3D" id="3.40.50.720">
    <property type="entry name" value="NAD(P)-binding Rossmann-like Domain"/>
    <property type="match status" value="1"/>
</dbReference>
<dbReference type="PRINTS" id="PR00080">
    <property type="entry name" value="SDRFAMILY"/>
</dbReference>
<keyword evidence="2" id="KW-0560">Oxidoreductase</keyword>
<dbReference type="PRINTS" id="PR00081">
    <property type="entry name" value="GDHRDH"/>
</dbReference>
<dbReference type="RefSeq" id="WP_339585480.1">
    <property type="nucleotide sequence ID" value="NZ_JBBHJZ010000001.1"/>
</dbReference>
<comment type="caution">
    <text evidence="3">The sequence shown here is derived from an EMBL/GenBank/DDBJ whole genome shotgun (WGS) entry which is preliminary data.</text>
</comment>
<accession>A0ABU8RR20</accession>
<evidence type="ECO:0000256" key="2">
    <source>
        <dbReference type="ARBA" id="ARBA00023002"/>
    </source>
</evidence>
<organism evidence="3 4">
    <name type="scientific">Novosphingobium anseongense</name>
    <dbReference type="NCBI Taxonomy" id="3133436"/>
    <lineage>
        <taxon>Bacteria</taxon>
        <taxon>Pseudomonadati</taxon>
        <taxon>Pseudomonadota</taxon>
        <taxon>Alphaproteobacteria</taxon>
        <taxon>Sphingomonadales</taxon>
        <taxon>Sphingomonadaceae</taxon>
        <taxon>Novosphingobium</taxon>
    </lineage>
</organism>
<proteinExistence type="inferred from homology"/>
<name>A0ABU8RR20_9SPHN</name>
<comment type="similarity">
    <text evidence="1">Belongs to the short-chain dehydrogenases/reductases (SDR) family.</text>
</comment>
<dbReference type="InterPro" id="IPR002347">
    <property type="entry name" value="SDR_fam"/>
</dbReference>
<protein>
    <submittedName>
        <fullName evidence="3">SDR family oxidoreductase</fullName>
    </submittedName>
</protein>
<gene>
    <name evidence="3" type="ORF">WG901_02730</name>
</gene>
<keyword evidence="4" id="KW-1185">Reference proteome</keyword>
<dbReference type="CDD" id="cd05233">
    <property type="entry name" value="SDR_c"/>
    <property type="match status" value="1"/>
</dbReference>
<dbReference type="PANTHER" id="PTHR43669:SF8">
    <property type="entry name" value="SHORT-CHAIN TYPE DEHYDROGENASE_REDUCTASE-RELATED"/>
    <property type="match status" value="1"/>
</dbReference>
<dbReference type="EMBL" id="JBBHJZ010000001">
    <property type="protein sequence ID" value="MEJ5975538.1"/>
    <property type="molecule type" value="Genomic_DNA"/>
</dbReference>
<evidence type="ECO:0000313" key="4">
    <source>
        <dbReference type="Proteomes" id="UP001361239"/>
    </source>
</evidence>
<dbReference type="SUPFAM" id="SSF51735">
    <property type="entry name" value="NAD(P)-binding Rossmann-fold domains"/>
    <property type="match status" value="1"/>
</dbReference>
<dbReference type="Pfam" id="PF13561">
    <property type="entry name" value="adh_short_C2"/>
    <property type="match status" value="1"/>
</dbReference>
<dbReference type="Proteomes" id="UP001361239">
    <property type="component" value="Unassembled WGS sequence"/>
</dbReference>
<sequence length="253" mass="25479">MAEAFDLSGRVALVTGGASGIGVGIAELLAEAGATVVIADIDATRAAAQADALKGAGHQAASVAVDLGDETSVIAACADVVERHGAPWILVNNAGLQHRELLLEGSVRHWDRNNAVNARGPFLMIRELAKAMVAAGQGGRVINVASSGLIGQMVQGLSAYLASKGALAALTQAAAMELAEHGITVNTVLPGGVGTPGAIGAEGPPPIGPGNRRPPLGMCEPRDIGSAVLYFATPMARHVTNQTICVDAGFSIT</sequence>
<evidence type="ECO:0000313" key="3">
    <source>
        <dbReference type="EMBL" id="MEJ5975538.1"/>
    </source>
</evidence>
<reference evidence="3 4" key="1">
    <citation type="submission" date="2024-03" db="EMBL/GenBank/DDBJ databases">
        <authorList>
            <person name="Jo J.-H."/>
        </authorList>
    </citation>
    <scope>NUCLEOTIDE SEQUENCE [LARGE SCALE GENOMIC DNA]</scope>
    <source>
        <strain evidence="3 4">PS1R-30</strain>
    </source>
</reference>
<dbReference type="PANTHER" id="PTHR43669">
    <property type="entry name" value="5-KETO-D-GLUCONATE 5-REDUCTASE"/>
    <property type="match status" value="1"/>
</dbReference>